<dbReference type="OrthoDB" id="9798857at2"/>
<evidence type="ECO:0000313" key="7">
    <source>
        <dbReference type="Proteomes" id="UP000002724"/>
    </source>
</evidence>
<reference evidence="6 7" key="1">
    <citation type="submission" date="2008-06" db="EMBL/GenBank/DDBJ databases">
        <title>Complete sequence of Pelodictyon phaeoclathratiforme BU-1.</title>
        <authorList>
            <consortium name="US DOE Joint Genome Institute"/>
            <person name="Lucas S."/>
            <person name="Copeland A."/>
            <person name="Lapidus A."/>
            <person name="Glavina del Rio T."/>
            <person name="Dalin E."/>
            <person name="Tice H."/>
            <person name="Bruce D."/>
            <person name="Goodwin L."/>
            <person name="Pitluck S."/>
            <person name="Schmutz J."/>
            <person name="Larimer F."/>
            <person name="Land M."/>
            <person name="Hauser L."/>
            <person name="Kyrpides N."/>
            <person name="Mikhailova N."/>
            <person name="Liu Z."/>
            <person name="Li T."/>
            <person name="Zhao F."/>
            <person name="Overmann J."/>
            <person name="Bryant D.A."/>
            <person name="Richardson P."/>
        </authorList>
    </citation>
    <scope>NUCLEOTIDE SEQUENCE [LARGE SCALE GENOMIC DNA]</scope>
    <source>
        <strain evidence="7">DSM 5477 / BU-1</strain>
    </source>
</reference>
<evidence type="ECO:0000256" key="3">
    <source>
        <dbReference type="ARBA" id="ARBA00023163"/>
    </source>
</evidence>
<dbReference type="Proteomes" id="UP000002724">
    <property type="component" value="Chromosome"/>
</dbReference>
<dbReference type="Pfam" id="PF08359">
    <property type="entry name" value="TetR_C_4"/>
    <property type="match status" value="1"/>
</dbReference>
<evidence type="ECO:0000256" key="4">
    <source>
        <dbReference type="PROSITE-ProRule" id="PRU00335"/>
    </source>
</evidence>
<accession>B4SHC3</accession>
<evidence type="ECO:0000313" key="6">
    <source>
        <dbReference type="EMBL" id="ACF43590.1"/>
    </source>
</evidence>
<dbReference type="eggNOG" id="COG1309">
    <property type="taxonomic scope" value="Bacteria"/>
</dbReference>
<feature type="DNA-binding region" description="H-T-H motif" evidence="4">
    <location>
        <begin position="34"/>
        <end position="53"/>
    </location>
</feature>
<evidence type="ECO:0000259" key="5">
    <source>
        <dbReference type="PROSITE" id="PS50977"/>
    </source>
</evidence>
<keyword evidence="1" id="KW-0805">Transcription regulation</keyword>
<proteinExistence type="predicted"/>
<dbReference type="InterPro" id="IPR050109">
    <property type="entry name" value="HTH-type_TetR-like_transc_reg"/>
</dbReference>
<evidence type="ECO:0000256" key="2">
    <source>
        <dbReference type="ARBA" id="ARBA00023125"/>
    </source>
</evidence>
<gene>
    <name evidence="6" type="ordered locus">Ppha_1325</name>
</gene>
<keyword evidence="3" id="KW-0804">Transcription</keyword>
<keyword evidence="7" id="KW-1185">Reference proteome</keyword>
<dbReference type="PROSITE" id="PS50977">
    <property type="entry name" value="HTH_TETR_2"/>
    <property type="match status" value="1"/>
</dbReference>
<dbReference type="SUPFAM" id="SSF46689">
    <property type="entry name" value="Homeodomain-like"/>
    <property type="match status" value="1"/>
</dbReference>
<keyword evidence="2 4" id="KW-0238">DNA-binding</keyword>
<dbReference type="AlphaFoldDB" id="B4SHC3"/>
<dbReference type="KEGG" id="pph:Ppha_1325"/>
<dbReference type="Pfam" id="PF00440">
    <property type="entry name" value="TetR_N"/>
    <property type="match status" value="1"/>
</dbReference>
<evidence type="ECO:0000256" key="1">
    <source>
        <dbReference type="ARBA" id="ARBA00023015"/>
    </source>
</evidence>
<dbReference type="HOGENOM" id="CLU_069356_12_3_10"/>
<protein>
    <submittedName>
        <fullName evidence="6">Transcriptional regulator, TetR family</fullName>
    </submittedName>
</protein>
<dbReference type="Gene3D" id="1.10.357.10">
    <property type="entry name" value="Tetracycline Repressor, domain 2"/>
    <property type="match status" value="1"/>
</dbReference>
<name>B4SHC3_PELPB</name>
<dbReference type="RefSeq" id="WP_012508081.1">
    <property type="nucleotide sequence ID" value="NC_011060.1"/>
</dbReference>
<dbReference type="InterPro" id="IPR001647">
    <property type="entry name" value="HTH_TetR"/>
</dbReference>
<dbReference type="InterPro" id="IPR009057">
    <property type="entry name" value="Homeodomain-like_sf"/>
</dbReference>
<dbReference type="InterPro" id="IPR036271">
    <property type="entry name" value="Tet_transcr_reg_TetR-rel_C_sf"/>
</dbReference>
<dbReference type="SUPFAM" id="SSF48498">
    <property type="entry name" value="Tetracyclin repressor-like, C-terminal domain"/>
    <property type="match status" value="1"/>
</dbReference>
<dbReference type="PANTHER" id="PTHR30055:SF240">
    <property type="entry name" value="HTH-TYPE TRANSCRIPTIONAL REGULATOR ACRR"/>
    <property type="match status" value="1"/>
</dbReference>
<dbReference type="EMBL" id="CP001110">
    <property type="protein sequence ID" value="ACF43590.1"/>
    <property type="molecule type" value="Genomic_DNA"/>
</dbReference>
<organism evidence="6 7">
    <name type="scientific">Pelodictyon phaeoclathratiforme (strain DSM 5477 / BU-1)</name>
    <dbReference type="NCBI Taxonomy" id="324925"/>
    <lineage>
        <taxon>Bacteria</taxon>
        <taxon>Pseudomonadati</taxon>
        <taxon>Chlorobiota</taxon>
        <taxon>Chlorobiia</taxon>
        <taxon>Chlorobiales</taxon>
        <taxon>Chlorobiaceae</taxon>
        <taxon>Chlorobium/Pelodictyon group</taxon>
        <taxon>Pelodictyon</taxon>
    </lineage>
</organism>
<dbReference type="GO" id="GO:0000976">
    <property type="term" value="F:transcription cis-regulatory region binding"/>
    <property type="evidence" value="ECO:0007669"/>
    <property type="project" value="TreeGrafter"/>
</dbReference>
<dbReference type="STRING" id="324925.Ppha_1325"/>
<feature type="domain" description="HTH tetR-type" evidence="5">
    <location>
        <begin position="11"/>
        <end position="71"/>
    </location>
</feature>
<dbReference type="PANTHER" id="PTHR30055">
    <property type="entry name" value="HTH-TYPE TRANSCRIPTIONAL REGULATOR RUTR"/>
    <property type="match status" value="1"/>
</dbReference>
<dbReference type="GO" id="GO:0003700">
    <property type="term" value="F:DNA-binding transcription factor activity"/>
    <property type="evidence" value="ECO:0007669"/>
    <property type="project" value="TreeGrafter"/>
</dbReference>
<sequence precursor="true">MKRAIKNLSAEKRRLVTVEAVIQLAAEKNPEHITTLQIAERMNLTQGALFRHFPTKNALWQSVMEWLASQLLGRIDRVIENIESAIEALELMFMTHLDFVVQHPGVPRMIFAELQRPDKSSAKKIVETMLASYSGRLEKLFKKGIAQGKIHPGLDVSSASVLFIGIVQGLVMQSLIAGDTSKMLSNAKPVFALFLQAIKKREQ</sequence>
<dbReference type="InterPro" id="IPR013570">
    <property type="entry name" value="Tscrpt_reg_YsiA_C"/>
</dbReference>